<accession>A5AVX3</accession>
<gene>
    <name evidence="1" type="ORF">VITISV_028133</name>
</gene>
<sequence>MEFGKALYKSKKRKFQDISFIFRVSNLSMGSTRHETWSRKIERVTFPNKWEKNRRRKIKLSLSRLEVDREEGNLNREGKAIGREIVFLTLLDQTRATS</sequence>
<evidence type="ECO:0000313" key="1">
    <source>
        <dbReference type="EMBL" id="CAN82631.1"/>
    </source>
</evidence>
<reference evidence="1" key="1">
    <citation type="journal article" date="2007" name="PLoS ONE">
        <title>The first genome sequence of an elite grapevine cultivar (Pinot noir Vitis vinifera L.): coping with a highly heterozygous genome.</title>
        <authorList>
            <person name="Velasco R."/>
            <person name="Zharkikh A."/>
            <person name="Troggio M."/>
            <person name="Cartwright D.A."/>
            <person name="Cestaro A."/>
            <person name="Pruss D."/>
            <person name="Pindo M."/>
            <person name="FitzGerald L.M."/>
            <person name="Vezzulli S."/>
            <person name="Reid J."/>
            <person name="Malacarne G."/>
            <person name="Iliev D."/>
            <person name="Coppola G."/>
            <person name="Wardell B."/>
            <person name="Micheletti D."/>
            <person name="Macalma T."/>
            <person name="Facci M."/>
            <person name="Mitchell J.T."/>
            <person name="Perazzolli M."/>
            <person name="Eldredge G."/>
            <person name="Gatto P."/>
            <person name="Oyzerski R."/>
            <person name="Moretto M."/>
            <person name="Gutin N."/>
            <person name="Stefanini M."/>
            <person name="Chen Y."/>
            <person name="Segala C."/>
            <person name="Davenport C."/>
            <person name="Dematte L."/>
            <person name="Mraz A."/>
            <person name="Battilana J."/>
            <person name="Stormo K."/>
            <person name="Costa F."/>
            <person name="Tao Q."/>
            <person name="Si-Ammour A."/>
            <person name="Harkins T."/>
            <person name="Lackey A."/>
            <person name="Perbost C."/>
            <person name="Taillon B."/>
            <person name="Stella A."/>
            <person name="Solovyev V."/>
            <person name="Fawcett J.A."/>
            <person name="Sterck L."/>
            <person name="Vandepoele K."/>
            <person name="Grando S.M."/>
            <person name="Toppo S."/>
            <person name="Moser C."/>
            <person name="Lanchbury J."/>
            <person name="Bogden R."/>
            <person name="Skolnick M."/>
            <person name="Sgaramella V."/>
            <person name="Bhatnagar S.K."/>
            <person name="Fontana P."/>
            <person name="Gutin A."/>
            <person name="Van de Peer Y."/>
            <person name="Salamini F."/>
            <person name="Viola R."/>
        </authorList>
    </citation>
    <scope>NUCLEOTIDE SEQUENCE</scope>
</reference>
<proteinExistence type="predicted"/>
<dbReference type="EMBL" id="AM437561">
    <property type="protein sequence ID" value="CAN82631.1"/>
    <property type="molecule type" value="Genomic_DNA"/>
</dbReference>
<name>A5AVX3_VITVI</name>
<organism evidence="1">
    <name type="scientific">Vitis vinifera</name>
    <name type="common">Grape</name>
    <dbReference type="NCBI Taxonomy" id="29760"/>
    <lineage>
        <taxon>Eukaryota</taxon>
        <taxon>Viridiplantae</taxon>
        <taxon>Streptophyta</taxon>
        <taxon>Embryophyta</taxon>
        <taxon>Tracheophyta</taxon>
        <taxon>Spermatophyta</taxon>
        <taxon>Magnoliopsida</taxon>
        <taxon>eudicotyledons</taxon>
        <taxon>Gunneridae</taxon>
        <taxon>Pentapetalae</taxon>
        <taxon>rosids</taxon>
        <taxon>Vitales</taxon>
        <taxon>Vitaceae</taxon>
        <taxon>Viteae</taxon>
        <taxon>Vitis</taxon>
    </lineage>
</organism>
<protein>
    <submittedName>
        <fullName evidence="1">Uncharacterized protein</fullName>
    </submittedName>
</protein>
<dbReference type="AlphaFoldDB" id="A5AVX3"/>